<comment type="caution">
    <text evidence="4">The sequence shown here is derived from an EMBL/GenBank/DDBJ whole genome shotgun (WGS) entry which is preliminary data.</text>
</comment>
<dbReference type="AlphaFoldDB" id="A0A538SJS1"/>
<dbReference type="InterPro" id="IPR007372">
    <property type="entry name" value="Lipid/polyisoprenoid-bd_YceI"/>
</dbReference>
<feature type="domain" description="Lipid/polyisoprenoid-binding YceI-like" evidence="3">
    <location>
        <begin position="29"/>
        <end position="149"/>
    </location>
</feature>
<organism evidence="4 5">
    <name type="scientific">Eiseniibacteriota bacterium</name>
    <dbReference type="NCBI Taxonomy" id="2212470"/>
    <lineage>
        <taxon>Bacteria</taxon>
        <taxon>Candidatus Eiseniibacteriota</taxon>
    </lineage>
</organism>
<dbReference type="Pfam" id="PF04264">
    <property type="entry name" value="YceI"/>
    <property type="match status" value="1"/>
</dbReference>
<dbReference type="EMBL" id="VBOR01000002">
    <property type="protein sequence ID" value="TMQ51618.1"/>
    <property type="molecule type" value="Genomic_DNA"/>
</dbReference>
<dbReference type="SMART" id="SM00867">
    <property type="entry name" value="YceI"/>
    <property type="match status" value="1"/>
</dbReference>
<dbReference type="PANTHER" id="PTHR34406">
    <property type="entry name" value="PROTEIN YCEI"/>
    <property type="match status" value="1"/>
</dbReference>
<keyword evidence="2" id="KW-0732">Signal</keyword>
<dbReference type="PANTHER" id="PTHR34406:SF1">
    <property type="entry name" value="PROTEIN YCEI"/>
    <property type="match status" value="1"/>
</dbReference>
<feature type="chain" id="PRO_5022092698" evidence="2">
    <location>
        <begin position="26"/>
        <end position="176"/>
    </location>
</feature>
<reference evidence="4 5" key="1">
    <citation type="journal article" date="2019" name="Nat. Microbiol.">
        <title>Mediterranean grassland soil C-N compound turnover is dependent on rainfall and depth, and is mediated by genomically divergent microorganisms.</title>
        <authorList>
            <person name="Diamond S."/>
            <person name="Andeer P.F."/>
            <person name="Li Z."/>
            <person name="Crits-Christoph A."/>
            <person name="Burstein D."/>
            <person name="Anantharaman K."/>
            <person name="Lane K.R."/>
            <person name="Thomas B.C."/>
            <person name="Pan C."/>
            <person name="Northen T.R."/>
            <person name="Banfield J.F."/>
        </authorList>
    </citation>
    <scope>NUCLEOTIDE SEQUENCE [LARGE SCALE GENOMIC DNA]</scope>
    <source>
        <strain evidence="4">WS_1</strain>
    </source>
</reference>
<proteinExistence type="predicted"/>
<evidence type="ECO:0000256" key="2">
    <source>
        <dbReference type="SAM" id="SignalP"/>
    </source>
</evidence>
<feature type="region of interest" description="Disordered" evidence="1">
    <location>
        <begin position="148"/>
        <end position="176"/>
    </location>
</feature>
<feature type="signal peptide" evidence="2">
    <location>
        <begin position="1"/>
        <end position="25"/>
    </location>
</feature>
<dbReference type="SUPFAM" id="SSF101874">
    <property type="entry name" value="YceI-like"/>
    <property type="match status" value="1"/>
</dbReference>
<gene>
    <name evidence="4" type="ORF">E6K71_00055</name>
</gene>
<dbReference type="InterPro" id="IPR036761">
    <property type="entry name" value="TTHA0802/YceI-like_sf"/>
</dbReference>
<sequence>MNLLRKVASTLLTLSALLLTSEAAATPQTYQIDPDHSRVEFTIRHMFSKVTGSFDEFSGTIKYTKVTPTPEGKLRIQGALTIHGVTKPVVLEASFLGSGPGLDGATRAGFEGATKVDRKDFGILWNKTLDKGGTLLGDDVQISLQIESILPKPGEEGSKAETKKTDKAEKKETAGK</sequence>
<evidence type="ECO:0000313" key="4">
    <source>
        <dbReference type="EMBL" id="TMQ51618.1"/>
    </source>
</evidence>
<evidence type="ECO:0000256" key="1">
    <source>
        <dbReference type="SAM" id="MobiDB-lite"/>
    </source>
</evidence>
<dbReference type="Proteomes" id="UP000316292">
    <property type="component" value="Unassembled WGS sequence"/>
</dbReference>
<name>A0A538SJS1_UNCEI</name>
<evidence type="ECO:0000259" key="3">
    <source>
        <dbReference type="SMART" id="SM00867"/>
    </source>
</evidence>
<evidence type="ECO:0000313" key="5">
    <source>
        <dbReference type="Proteomes" id="UP000316292"/>
    </source>
</evidence>
<accession>A0A538SJS1</accession>
<protein>
    <submittedName>
        <fullName evidence="4">YceI family protein</fullName>
    </submittedName>
</protein>
<feature type="compositionally biased region" description="Basic and acidic residues" evidence="1">
    <location>
        <begin position="153"/>
        <end position="176"/>
    </location>
</feature>
<dbReference type="Gene3D" id="2.40.128.110">
    <property type="entry name" value="Lipid/polyisoprenoid-binding, YceI-like"/>
    <property type="match status" value="2"/>
</dbReference>